<reference evidence="2" key="4">
    <citation type="submission" date="2019-03" db="UniProtKB">
        <authorList>
            <consortium name="EnsemblPlants"/>
        </authorList>
    </citation>
    <scope>IDENTIFICATION</scope>
</reference>
<name>A0A453CEM5_AEGTS</name>
<keyword evidence="1" id="KW-0812">Transmembrane</keyword>
<reference evidence="2" key="3">
    <citation type="journal article" date="2017" name="Nature">
        <title>Genome sequence of the progenitor of the wheat D genome Aegilops tauschii.</title>
        <authorList>
            <person name="Luo M.C."/>
            <person name="Gu Y.Q."/>
            <person name="Puiu D."/>
            <person name="Wang H."/>
            <person name="Twardziok S.O."/>
            <person name="Deal K.R."/>
            <person name="Huo N."/>
            <person name="Zhu T."/>
            <person name="Wang L."/>
            <person name="Wang Y."/>
            <person name="McGuire P.E."/>
            <person name="Liu S."/>
            <person name="Long H."/>
            <person name="Ramasamy R.K."/>
            <person name="Rodriguez J.C."/>
            <person name="Van S.L."/>
            <person name="Yuan L."/>
            <person name="Wang Z."/>
            <person name="Xia Z."/>
            <person name="Xiao L."/>
            <person name="Anderson O.D."/>
            <person name="Ouyang S."/>
            <person name="Liang Y."/>
            <person name="Zimin A.V."/>
            <person name="Pertea G."/>
            <person name="Qi P."/>
            <person name="Bennetzen J.L."/>
            <person name="Dai X."/>
            <person name="Dawson M.W."/>
            <person name="Muller H.G."/>
            <person name="Kugler K."/>
            <person name="Rivarola-Duarte L."/>
            <person name="Spannagl M."/>
            <person name="Mayer K.F.X."/>
            <person name="Lu F.H."/>
            <person name="Bevan M.W."/>
            <person name="Leroy P."/>
            <person name="Li P."/>
            <person name="You F.M."/>
            <person name="Sun Q."/>
            <person name="Liu Z."/>
            <person name="Lyons E."/>
            <person name="Wicker T."/>
            <person name="Salzberg S.L."/>
            <person name="Devos K.M."/>
            <person name="Dvorak J."/>
        </authorList>
    </citation>
    <scope>NUCLEOTIDE SEQUENCE [LARGE SCALE GENOMIC DNA]</scope>
    <source>
        <strain evidence="2">cv. AL8/78</strain>
    </source>
</reference>
<dbReference type="EnsemblPlants" id="AET2Gv20820700.11">
    <property type="protein sequence ID" value="AET2Gv20820700.11"/>
    <property type="gene ID" value="AET2Gv20820700"/>
</dbReference>
<dbReference type="AlphaFoldDB" id="A0A453CEM5"/>
<evidence type="ECO:0000313" key="3">
    <source>
        <dbReference type="Proteomes" id="UP000015105"/>
    </source>
</evidence>
<organism evidence="2 3">
    <name type="scientific">Aegilops tauschii subsp. strangulata</name>
    <name type="common">Goatgrass</name>
    <dbReference type="NCBI Taxonomy" id="200361"/>
    <lineage>
        <taxon>Eukaryota</taxon>
        <taxon>Viridiplantae</taxon>
        <taxon>Streptophyta</taxon>
        <taxon>Embryophyta</taxon>
        <taxon>Tracheophyta</taxon>
        <taxon>Spermatophyta</taxon>
        <taxon>Magnoliopsida</taxon>
        <taxon>Liliopsida</taxon>
        <taxon>Poales</taxon>
        <taxon>Poaceae</taxon>
        <taxon>BOP clade</taxon>
        <taxon>Pooideae</taxon>
        <taxon>Triticodae</taxon>
        <taxon>Triticeae</taxon>
        <taxon>Triticinae</taxon>
        <taxon>Aegilops</taxon>
    </lineage>
</organism>
<feature type="transmembrane region" description="Helical" evidence="1">
    <location>
        <begin position="6"/>
        <end position="31"/>
    </location>
</feature>
<protein>
    <submittedName>
        <fullName evidence="2">Uncharacterized protein</fullName>
    </submittedName>
</protein>
<proteinExistence type="predicted"/>
<evidence type="ECO:0000313" key="2">
    <source>
        <dbReference type="EnsemblPlants" id="AET2Gv20820700.11"/>
    </source>
</evidence>
<reference evidence="3" key="2">
    <citation type="journal article" date="2017" name="Nat. Plants">
        <title>The Aegilops tauschii genome reveals multiple impacts of transposons.</title>
        <authorList>
            <person name="Zhao G."/>
            <person name="Zou C."/>
            <person name="Li K."/>
            <person name="Wang K."/>
            <person name="Li T."/>
            <person name="Gao L."/>
            <person name="Zhang X."/>
            <person name="Wang H."/>
            <person name="Yang Z."/>
            <person name="Liu X."/>
            <person name="Jiang W."/>
            <person name="Mao L."/>
            <person name="Kong X."/>
            <person name="Jiao Y."/>
            <person name="Jia J."/>
        </authorList>
    </citation>
    <scope>NUCLEOTIDE SEQUENCE [LARGE SCALE GENOMIC DNA]</scope>
    <source>
        <strain evidence="3">cv. AL8/78</strain>
    </source>
</reference>
<accession>A0A453CEM5</accession>
<keyword evidence="1" id="KW-0472">Membrane</keyword>
<keyword evidence="1" id="KW-1133">Transmembrane helix</keyword>
<keyword evidence="3" id="KW-1185">Reference proteome</keyword>
<dbReference type="Gramene" id="AET2Gv20820700.11">
    <property type="protein sequence ID" value="AET2Gv20820700.11"/>
    <property type="gene ID" value="AET2Gv20820700"/>
</dbReference>
<sequence length="76" mass="8101">MDGSALGPIAFFEAVVPLAFWCHVFLTIVAIQFDNICSNVMCSLPLDLSGEGIIDHINPGPEALAIANPPPSFDFL</sequence>
<dbReference type="Proteomes" id="UP000015105">
    <property type="component" value="Chromosome 2D"/>
</dbReference>
<reference evidence="2" key="5">
    <citation type="journal article" date="2021" name="G3 (Bethesda)">
        <title>Aegilops tauschii genome assembly Aet v5.0 features greater sequence contiguity and improved annotation.</title>
        <authorList>
            <person name="Wang L."/>
            <person name="Zhu T."/>
            <person name="Rodriguez J.C."/>
            <person name="Deal K.R."/>
            <person name="Dubcovsky J."/>
            <person name="McGuire P.E."/>
            <person name="Lux T."/>
            <person name="Spannagl M."/>
            <person name="Mayer K.F.X."/>
            <person name="Baldrich P."/>
            <person name="Meyers B.C."/>
            <person name="Huo N."/>
            <person name="Gu Y.Q."/>
            <person name="Zhou H."/>
            <person name="Devos K.M."/>
            <person name="Bennetzen J.L."/>
            <person name="Unver T."/>
            <person name="Budak H."/>
            <person name="Gulick P.J."/>
            <person name="Galiba G."/>
            <person name="Kalapos B."/>
            <person name="Nelson D.R."/>
            <person name="Li P."/>
            <person name="You F.M."/>
            <person name="Luo M.C."/>
            <person name="Dvorak J."/>
        </authorList>
    </citation>
    <scope>NUCLEOTIDE SEQUENCE [LARGE SCALE GENOMIC DNA]</scope>
    <source>
        <strain evidence="2">cv. AL8/78</strain>
    </source>
</reference>
<evidence type="ECO:0000256" key="1">
    <source>
        <dbReference type="SAM" id="Phobius"/>
    </source>
</evidence>
<reference evidence="3" key="1">
    <citation type="journal article" date="2014" name="Science">
        <title>Ancient hybridizations among the ancestral genomes of bread wheat.</title>
        <authorList>
            <consortium name="International Wheat Genome Sequencing Consortium,"/>
            <person name="Marcussen T."/>
            <person name="Sandve S.R."/>
            <person name="Heier L."/>
            <person name="Spannagl M."/>
            <person name="Pfeifer M."/>
            <person name="Jakobsen K.S."/>
            <person name="Wulff B.B."/>
            <person name="Steuernagel B."/>
            <person name="Mayer K.F."/>
            <person name="Olsen O.A."/>
        </authorList>
    </citation>
    <scope>NUCLEOTIDE SEQUENCE [LARGE SCALE GENOMIC DNA]</scope>
    <source>
        <strain evidence="3">cv. AL8/78</strain>
    </source>
</reference>